<evidence type="ECO:0000313" key="3">
    <source>
        <dbReference type="Proteomes" id="UP000275846"/>
    </source>
</evidence>
<dbReference type="Proteomes" id="UP000275846">
    <property type="component" value="Unassembled WGS sequence"/>
</dbReference>
<dbReference type="AlphaFoldDB" id="A0A3P7D6U1"/>
<reference evidence="2 3" key="1">
    <citation type="submission" date="2018-11" db="EMBL/GenBank/DDBJ databases">
        <authorList>
            <consortium name="Pathogen Informatics"/>
        </authorList>
    </citation>
    <scope>NUCLEOTIDE SEQUENCE [LARGE SCALE GENOMIC DNA]</scope>
    <source>
        <strain evidence="2 3">NST_G2</strain>
    </source>
</reference>
<feature type="region of interest" description="Disordered" evidence="1">
    <location>
        <begin position="1"/>
        <end position="69"/>
    </location>
</feature>
<keyword evidence="3" id="KW-1185">Reference proteome</keyword>
<evidence type="ECO:0000256" key="1">
    <source>
        <dbReference type="SAM" id="MobiDB-lite"/>
    </source>
</evidence>
<organism evidence="2 3">
    <name type="scientific">Schistocephalus solidus</name>
    <name type="common">Tapeworm</name>
    <dbReference type="NCBI Taxonomy" id="70667"/>
    <lineage>
        <taxon>Eukaryota</taxon>
        <taxon>Metazoa</taxon>
        <taxon>Spiralia</taxon>
        <taxon>Lophotrochozoa</taxon>
        <taxon>Platyhelminthes</taxon>
        <taxon>Cestoda</taxon>
        <taxon>Eucestoda</taxon>
        <taxon>Diphyllobothriidea</taxon>
        <taxon>Diphyllobothriidae</taxon>
        <taxon>Schistocephalus</taxon>
    </lineage>
</organism>
<dbReference type="EMBL" id="UYSU01047183">
    <property type="protein sequence ID" value="VDM05740.1"/>
    <property type="molecule type" value="Genomic_DNA"/>
</dbReference>
<accession>A0A3P7D6U1</accession>
<protein>
    <submittedName>
        <fullName evidence="2">Uncharacterized protein</fullName>
    </submittedName>
</protein>
<sequence>MLNRGVVEVPNSKEDLPTTGPEAAPTPPTEAPAETLGYAKGQNVPDAEPENISAEITKPAQDAAEPDSAAQVIEEEAVNTDLVKFQAEVKENPKKDTDKKKREMEHQALLKKHKALLERRRQEGELNTQFQTKLVDYFRRKRADAAEQAVDEIDGRSSLVDNTVDFNQR</sequence>
<evidence type="ECO:0000313" key="2">
    <source>
        <dbReference type="EMBL" id="VDM05740.1"/>
    </source>
</evidence>
<proteinExistence type="predicted"/>
<gene>
    <name evidence="2" type="ORF">SSLN_LOCUS19354</name>
</gene>
<name>A0A3P7D6U1_SCHSO</name>